<gene>
    <name evidence="1" type="ORF">MJA45_20455</name>
</gene>
<accession>A0AA96LB41</accession>
<evidence type="ECO:0000313" key="1">
    <source>
        <dbReference type="EMBL" id="WNQ09975.1"/>
    </source>
</evidence>
<dbReference type="AlphaFoldDB" id="A0AA96LB41"/>
<protein>
    <submittedName>
        <fullName evidence="1">Spore coat associated protein CotJA</fullName>
    </submittedName>
</protein>
<reference evidence="1 2" key="1">
    <citation type="submission" date="2022-02" db="EMBL/GenBank/DDBJ databases">
        <title>Paenibacillus sp. MBLB1776 Whole Genome Shotgun Sequencing.</title>
        <authorList>
            <person name="Hwang C.Y."/>
            <person name="Cho E.-S."/>
            <person name="Seo M.-J."/>
        </authorList>
    </citation>
    <scope>NUCLEOTIDE SEQUENCE [LARGE SCALE GENOMIC DNA]</scope>
    <source>
        <strain evidence="1 2">MBLB1776</strain>
    </source>
</reference>
<proteinExistence type="predicted"/>
<dbReference type="EMBL" id="CP130318">
    <property type="protein sequence ID" value="WNQ09975.1"/>
    <property type="molecule type" value="Genomic_DNA"/>
</dbReference>
<name>A0AA96LB41_9BACL</name>
<dbReference type="RefSeq" id="WP_315603749.1">
    <property type="nucleotide sequence ID" value="NZ_CP130318.1"/>
</dbReference>
<evidence type="ECO:0000313" key="2">
    <source>
        <dbReference type="Proteomes" id="UP001305702"/>
    </source>
</evidence>
<dbReference type="InterPro" id="IPR020256">
    <property type="entry name" value="Spore_coat_CotJA"/>
</dbReference>
<dbReference type="Proteomes" id="UP001305702">
    <property type="component" value="Chromosome"/>
</dbReference>
<dbReference type="Pfam" id="PF11007">
    <property type="entry name" value="CotJA"/>
    <property type="match status" value="1"/>
</dbReference>
<sequence length="69" mass="7933">MYTSNFKAYVPFRGPFDPCPPIPVKFYNTPPNLYLGFQPMNLPQFPPMLALRHGVLWPCLMSPYPGQKC</sequence>
<dbReference type="KEGG" id="paun:MJA45_20455"/>
<keyword evidence="2" id="KW-1185">Reference proteome</keyword>
<organism evidence="1 2">
    <name type="scientific">Paenibacillus aurantius</name>
    <dbReference type="NCBI Taxonomy" id="2918900"/>
    <lineage>
        <taxon>Bacteria</taxon>
        <taxon>Bacillati</taxon>
        <taxon>Bacillota</taxon>
        <taxon>Bacilli</taxon>
        <taxon>Bacillales</taxon>
        <taxon>Paenibacillaceae</taxon>
        <taxon>Paenibacillus</taxon>
    </lineage>
</organism>